<evidence type="ECO:0000256" key="3">
    <source>
        <dbReference type="ARBA" id="ARBA00022723"/>
    </source>
</evidence>
<name>A0A3B1E552_9ZZZZ</name>
<evidence type="ECO:0000259" key="7">
    <source>
        <dbReference type="Pfam" id="PF01435"/>
    </source>
</evidence>
<dbReference type="AlphaFoldDB" id="A0A3B1E552"/>
<dbReference type="PANTHER" id="PTHR22726">
    <property type="entry name" value="METALLOENDOPEPTIDASE OMA1"/>
    <property type="match status" value="1"/>
</dbReference>
<dbReference type="Gene3D" id="3.30.2010.10">
    <property type="entry name" value="Metalloproteases ('zincins'), catalytic domain"/>
    <property type="match status" value="1"/>
</dbReference>
<dbReference type="GO" id="GO:0046872">
    <property type="term" value="F:metal ion binding"/>
    <property type="evidence" value="ECO:0007669"/>
    <property type="project" value="UniProtKB-KW"/>
</dbReference>
<evidence type="ECO:0000256" key="2">
    <source>
        <dbReference type="ARBA" id="ARBA00022670"/>
    </source>
</evidence>
<reference evidence="8" key="1">
    <citation type="submission" date="2018-06" db="EMBL/GenBank/DDBJ databases">
        <authorList>
            <person name="Zhirakovskaya E."/>
        </authorList>
    </citation>
    <scope>NUCLEOTIDE SEQUENCE</scope>
</reference>
<dbReference type="GO" id="GO:0016020">
    <property type="term" value="C:membrane"/>
    <property type="evidence" value="ECO:0007669"/>
    <property type="project" value="TreeGrafter"/>
</dbReference>
<comment type="cofactor">
    <cofactor evidence="1">
        <name>Zn(2+)</name>
        <dbReference type="ChEBI" id="CHEBI:29105"/>
    </cofactor>
</comment>
<dbReference type="CDD" id="cd07331">
    <property type="entry name" value="M48C_Oma1_like"/>
    <property type="match status" value="1"/>
</dbReference>
<keyword evidence="3" id="KW-0479">Metal-binding</keyword>
<dbReference type="InterPro" id="IPR001915">
    <property type="entry name" value="Peptidase_M48"/>
</dbReference>
<accession>A0A3B1E552</accession>
<keyword evidence="2 8" id="KW-0645">Protease</keyword>
<evidence type="ECO:0000256" key="6">
    <source>
        <dbReference type="ARBA" id="ARBA00023049"/>
    </source>
</evidence>
<dbReference type="GO" id="GO:0051603">
    <property type="term" value="P:proteolysis involved in protein catabolic process"/>
    <property type="evidence" value="ECO:0007669"/>
    <property type="project" value="TreeGrafter"/>
</dbReference>
<dbReference type="PANTHER" id="PTHR22726:SF1">
    <property type="entry name" value="METALLOENDOPEPTIDASE OMA1, MITOCHONDRIAL"/>
    <property type="match status" value="1"/>
</dbReference>
<dbReference type="EMBL" id="UOGJ01000144">
    <property type="protein sequence ID" value="VAX37927.1"/>
    <property type="molecule type" value="Genomic_DNA"/>
</dbReference>
<evidence type="ECO:0000256" key="5">
    <source>
        <dbReference type="ARBA" id="ARBA00022833"/>
    </source>
</evidence>
<evidence type="ECO:0000256" key="4">
    <source>
        <dbReference type="ARBA" id="ARBA00022801"/>
    </source>
</evidence>
<evidence type="ECO:0000256" key="1">
    <source>
        <dbReference type="ARBA" id="ARBA00001947"/>
    </source>
</evidence>
<protein>
    <submittedName>
        <fullName evidence="8">Zn-dependent protease with chaperone function PA4632</fullName>
    </submittedName>
</protein>
<dbReference type="GO" id="GO:0004222">
    <property type="term" value="F:metalloendopeptidase activity"/>
    <property type="evidence" value="ECO:0007669"/>
    <property type="project" value="InterPro"/>
</dbReference>
<proteinExistence type="predicted"/>
<feature type="domain" description="Peptidase M48" evidence="7">
    <location>
        <begin position="75"/>
        <end position="260"/>
    </location>
</feature>
<gene>
    <name evidence="8" type="ORF">MNBD_UNCLBAC01-412</name>
</gene>
<keyword evidence="4" id="KW-0378">Hydrolase</keyword>
<dbReference type="InterPro" id="IPR051156">
    <property type="entry name" value="Mito/Outer_Membr_Metalloprot"/>
</dbReference>
<dbReference type="Pfam" id="PF01435">
    <property type="entry name" value="Peptidase_M48"/>
    <property type="match status" value="1"/>
</dbReference>
<keyword evidence="6" id="KW-0482">Metalloprotease</keyword>
<sequence length="275" mass="30795">MSKKFNIKITLLISVSTLFITSCTTVPITGRKQFSMVSDAMLLPMAFEQYKGFLKENKISTNIEMTNQIKAVGQRISEAVDRYMRAHGMVSKANAYRWEFNLIDDEKVNAWAMPGGKTVFYTGIMPIAKNEDGIAAIMGHEIAHAFARHGAERMSVGMLQQFGGMGVALATDGQKSKQRQIWMAAYGATSQLGSLKFSRTHESEADKLGVVFMIMAGYDPEEAVLVWTRMSQRSDKQKNPPEFLSTHPSNQTRIRNLKAWIPEAKILAKKLNKPH</sequence>
<keyword evidence="5" id="KW-0862">Zinc</keyword>
<evidence type="ECO:0000313" key="8">
    <source>
        <dbReference type="EMBL" id="VAX37927.1"/>
    </source>
</evidence>
<organism evidence="8">
    <name type="scientific">hydrothermal vent metagenome</name>
    <dbReference type="NCBI Taxonomy" id="652676"/>
    <lineage>
        <taxon>unclassified sequences</taxon>
        <taxon>metagenomes</taxon>
        <taxon>ecological metagenomes</taxon>
    </lineage>
</organism>
<dbReference type="PROSITE" id="PS51257">
    <property type="entry name" value="PROKAR_LIPOPROTEIN"/>
    <property type="match status" value="1"/>
</dbReference>